<dbReference type="AlphaFoldDB" id="A0A1F7RSL2"/>
<evidence type="ECO:0000313" key="3">
    <source>
        <dbReference type="Proteomes" id="UP000179266"/>
    </source>
</evidence>
<keyword evidence="1" id="KW-0175">Coiled coil</keyword>
<dbReference type="Proteomes" id="UP000179266">
    <property type="component" value="Unassembled WGS sequence"/>
</dbReference>
<name>A0A1F7RSL2_9BACT</name>
<evidence type="ECO:0000313" key="2">
    <source>
        <dbReference type="EMBL" id="OGL44552.1"/>
    </source>
</evidence>
<evidence type="ECO:0008006" key="4">
    <source>
        <dbReference type="Google" id="ProtNLM"/>
    </source>
</evidence>
<comment type="caution">
    <text evidence="2">The sequence shown here is derived from an EMBL/GenBank/DDBJ whole genome shotgun (WGS) entry which is preliminary data.</text>
</comment>
<evidence type="ECO:0000256" key="1">
    <source>
        <dbReference type="SAM" id="Coils"/>
    </source>
</evidence>
<feature type="coiled-coil region" evidence="1">
    <location>
        <begin position="8"/>
        <end position="35"/>
    </location>
</feature>
<accession>A0A1F7RSL2</accession>
<dbReference type="EMBL" id="MGDD01000219">
    <property type="protein sequence ID" value="OGL44552.1"/>
    <property type="molecule type" value="Genomic_DNA"/>
</dbReference>
<reference evidence="2 3" key="1">
    <citation type="journal article" date="2016" name="Nat. Commun.">
        <title>Thousands of microbial genomes shed light on interconnected biogeochemical processes in an aquifer system.</title>
        <authorList>
            <person name="Anantharaman K."/>
            <person name="Brown C.T."/>
            <person name="Hug L.A."/>
            <person name="Sharon I."/>
            <person name="Castelle C.J."/>
            <person name="Probst A.J."/>
            <person name="Thomas B.C."/>
            <person name="Singh A."/>
            <person name="Wilkins M.J."/>
            <person name="Karaoz U."/>
            <person name="Brodie E.L."/>
            <person name="Williams K.H."/>
            <person name="Hubbard S.S."/>
            <person name="Banfield J.F."/>
        </authorList>
    </citation>
    <scope>NUCLEOTIDE SEQUENCE [LARGE SCALE GENOMIC DNA]</scope>
</reference>
<gene>
    <name evidence="2" type="ORF">A2161_05930</name>
</gene>
<proteinExistence type="predicted"/>
<organism evidence="2 3">
    <name type="scientific">Candidatus Schekmanbacteria bacterium RBG_13_48_7</name>
    <dbReference type="NCBI Taxonomy" id="1817878"/>
    <lineage>
        <taxon>Bacteria</taxon>
        <taxon>Candidatus Schekmaniibacteriota</taxon>
    </lineage>
</organism>
<protein>
    <recommendedName>
        <fullName evidence="4">Coiled coil domain-containing protein</fullName>
    </recommendedName>
</protein>
<sequence>MSQKDAYIAKKEAQFHELRAKIELVKAKAEKATAESRIKYNKQLKDLEAKHKDITNWFDKLRSASEDGFEAVKSSFESAWQEFSSLFNKN</sequence>